<evidence type="ECO:0000313" key="4">
    <source>
        <dbReference type="Proteomes" id="UP000289506"/>
    </source>
</evidence>
<dbReference type="InterPro" id="IPR013762">
    <property type="entry name" value="Integrase-like_cat_sf"/>
</dbReference>
<dbReference type="RefSeq" id="WP_129720419.1">
    <property type="nucleotide sequence ID" value="NZ_LR214986.1"/>
</dbReference>
<organism evidence="3 4">
    <name type="scientific">Mycoplasmopsis cynos</name>
    <dbReference type="NCBI Taxonomy" id="171284"/>
    <lineage>
        <taxon>Bacteria</taxon>
        <taxon>Bacillati</taxon>
        <taxon>Mycoplasmatota</taxon>
        <taxon>Mycoplasmoidales</taxon>
        <taxon>Metamycoplasmataceae</taxon>
        <taxon>Mycoplasmopsis</taxon>
    </lineage>
</organism>
<accession>A0A449AHD2</accession>
<dbReference type="GO" id="GO:0006310">
    <property type="term" value="P:DNA recombination"/>
    <property type="evidence" value="ECO:0007669"/>
    <property type="project" value="UniProtKB-KW"/>
</dbReference>
<keyword evidence="1" id="KW-0233">DNA recombination</keyword>
<proteinExistence type="predicted"/>
<dbReference type="Proteomes" id="UP000289506">
    <property type="component" value="Plasmid 13"/>
</dbReference>
<reference evidence="3 4" key="1">
    <citation type="submission" date="2019-01" db="EMBL/GenBank/DDBJ databases">
        <authorList>
            <consortium name="Pathogen Informatics"/>
        </authorList>
    </citation>
    <scope>NUCLEOTIDE SEQUENCE [LARGE SCALE GENOMIC DNA]</scope>
    <source>
        <strain evidence="3 4">NCTC10142</strain>
        <plasmid evidence="4">13</plasmid>
    </source>
</reference>
<dbReference type="SUPFAM" id="SSF56349">
    <property type="entry name" value="DNA breaking-rejoining enzymes"/>
    <property type="match status" value="1"/>
</dbReference>
<dbReference type="InterPro" id="IPR002104">
    <property type="entry name" value="Integrase_catalytic"/>
</dbReference>
<feature type="domain" description="Tyr recombinase" evidence="2">
    <location>
        <begin position="94"/>
        <end position="270"/>
    </location>
</feature>
<name>A0A449AHD2_9BACT</name>
<dbReference type="Gene3D" id="1.10.443.10">
    <property type="entry name" value="Intergrase catalytic core"/>
    <property type="match status" value="1"/>
</dbReference>
<evidence type="ECO:0000256" key="1">
    <source>
        <dbReference type="ARBA" id="ARBA00023172"/>
    </source>
</evidence>
<dbReference type="EMBL" id="LR214986">
    <property type="protein sequence ID" value="VEU64428.1"/>
    <property type="molecule type" value="Genomic_DNA"/>
</dbReference>
<dbReference type="Pfam" id="PF00589">
    <property type="entry name" value="Phage_integrase"/>
    <property type="match status" value="1"/>
</dbReference>
<dbReference type="InterPro" id="IPR011010">
    <property type="entry name" value="DNA_brk_join_enz"/>
</dbReference>
<sequence length="322" mass="38503">MTLLEFLDIYLEQKSKTWKKTTKTIHTVILKKIITKNFKNSEEVFEVINNSETKKTTKINHLSVIKSFLSAYNKRMNKYVYEIEPLKIKGQTTPLKEPLSDKQMILLREEAKKSNDFEIYLMTEFLYENLPRFNEAIKILKENKFKFNELWGYYEVFEEASKNNKERQFIIPKHIQNEYIKWSKKNTFNLTYKKYSNWINEASKRVNKFLNISLNEKITSHSFRTYWITKWLNNGESTFNIMLKTGHVSDQVLINTYYRSSKEKIRENNAYLAKSSLENKAKKASKEYVIELEKTIHKLQLQIDNDKKTIKEFASKLAKFIV</sequence>
<dbReference type="GO" id="GO:0015074">
    <property type="term" value="P:DNA integration"/>
    <property type="evidence" value="ECO:0007669"/>
    <property type="project" value="InterPro"/>
</dbReference>
<geneLocation type="plasmid" evidence="3 4">
    <name>13</name>
</geneLocation>
<dbReference type="AlphaFoldDB" id="A0A449AHD2"/>
<protein>
    <recommendedName>
        <fullName evidence="2">Tyr recombinase domain-containing protein</fullName>
    </recommendedName>
</protein>
<dbReference type="PROSITE" id="PS51898">
    <property type="entry name" value="TYR_RECOMBINASE"/>
    <property type="match status" value="1"/>
</dbReference>
<keyword evidence="3" id="KW-0614">Plasmid</keyword>
<evidence type="ECO:0000259" key="2">
    <source>
        <dbReference type="PROSITE" id="PS51898"/>
    </source>
</evidence>
<gene>
    <name evidence="3" type="ORF">NCTC10142_00168</name>
</gene>
<dbReference type="GO" id="GO:0003677">
    <property type="term" value="F:DNA binding"/>
    <property type="evidence" value="ECO:0007669"/>
    <property type="project" value="InterPro"/>
</dbReference>
<evidence type="ECO:0000313" key="3">
    <source>
        <dbReference type="EMBL" id="VEU64428.1"/>
    </source>
</evidence>